<evidence type="ECO:0000313" key="2">
    <source>
        <dbReference type="Proteomes" id="UP000001054"/>
    </source>
</evidence>
<dbReference type="EMBL" id="CP001389">
    <property type="protein sequence ID" value="ACP25761.1"/>
    <property type="molecule type" value="Genomic_DNA"/>
</dbReference>
<dbReference type="HOGENOM" id="CLU_1729912_0_0_5"/>
<protein>
    <submittedName>
        <fullName evidence="1">Uncharacterized protein</fullName>
    </submittedName>
</protein>
<gene>
    <name evidence="1" type="ordered locus">NGR_c19980</name>
</gene>
<dbReference type="KEGG" id="rhi:NGR_c19980"/>
<evidence type="ECO:0000313" key="1">
    <source>
        <dbReference type="EMBL" id="ACP25761.1"/>
    </source>
</evidence>
<organism evidence="1 2">
    <name type="scientific">Sinorhizobium fredii (strain NBRC 101917 / NGR234)</name>
    <dbReference type="NCBI Taxonomy" id="394"/>
    <lineage>
        <taxon>Bacteria</taxon>
        <taxon>Pseudomonadati</taxon>
        <taxon>Pseudomonadota</taxon>
        <taxon>Alphaproteobacteria</taxon>
        <taxon>Hyphomicrobiales</taxon>
        <taxon>Rhizobiaceae</taxon>
        <taxon>Sinorhizobium/Ensifer group</taxon>
        <taxon>Sinorhizobium</taxon>
    </lineage>
</organism>
<dbReference type="STRING" id="394.NGR_c19980"/>
<accession>C3ME92</accession>
<keyword evidence="2" id="KW-1185">Reference proteome</keyword>
<dbReference type="Proteomes" id="UP000001054">
    <property type="component" value="Chromosome"/>
</dbReference>
<name>C3ME92_SINFN</name>
<proteinExistence type="predicted"/>
<sequence>MQAAVAAAVGRLEIRHDPVQELALAELAVAVRVGGGKLLSVQCLRHFAGAQAAILVLVQTCKGHCHECLVLGPVDRSVSVTVEAIHLPLVHCRRLSLRGGRNKLAKHECRRKNEFSHHGGSPLEHFAVRWNHLTSHKCGKKQRFRAERIPL</sequence>
<reference evidence="1 2" key="1">
    <citation type="journal article" date="2009" name="Appl. Environ. Microbiol.">
        <title>Rhizobium sp. strain NGR234 possesses a remarkable number of secretion systems.</title>
        <authorList>
            <person name="Schmeisser C."/>
            <person name="Liesegang H."/>
            <person name="Krysciak D."/>
            <person name="Bakkou N."/>
            <person name="Le Quere A."/>
            <person name="Wollherr A."/>
            <person name="Heinemeyer I."/>
            <person name="Morgenstern B."/>
            <person name="Pommerening-Roeser A."/>
            <person name="Flores M."/>
            <person name="Palacios R."/>
            <person name="Brenner S."/>
            <person name="Gottschalk G."/>
            <person name="Schmitz R.A."/>
            <person name="Broughton W.J."/>
            <person name="Perret X."/>
            <person name="Strittmatter A.W."/>
            <person name="Streit W.R."/>
        </authorList>
    </citation>
    <scope>NUCLEOTIDE SEQUENCE [LARGE SCALE GENOMIC DNA]</scope>
    <source>
        <strain evidence="2">NBRC 101917 / NGR234</strain>
    </source>
</reference>
<dbReference type="AlphaFoldDB" id="C3ME92"/>